<name>A0AAN9L2G3_CANGL</name>
<evidence type="ECO:0000313" key="10">
    <source>
        <dbReference type="EMBL" id="KAK7328260.1"/>
    </source>
</evidence>
<feature type="domain" description="RING-type" evidence="9">
    <location>
        <begin position="194"/>
        <end position="235"/>
    </location>
</feature>
<dbReference type="Gene3D" id="3.30.40.10">
    <property type="entry name" value="Zinc/RING finger domain, C3HC4 (zinc finger)"/>
    <property type="match status" value="1"/>
</dbReference>
<dbReference type="EMBL" id="JAYMYQ010000005">
    <property type="protein sequence ID" value="KAK7328260.1"/>
    <property type="molecule type" value="Genomic_DNA"/>
</dbReference>
<evidence type="ECO:0000259" key="9">
    <source>
        <dbReference type="PROSITE" id="PS50089"/>
    </source>
</evidence>
<dbReference type="PANTHER" id="PTHR15710">
    <property type="entry name" value="E3 UBIQUITIN-PROTEIN LIGASE PRAJA"/>
    <property type="match status" value="1"/>
</dbReference>
<dbReference type="Proteomes" id="UP001367508">
    <property type="component" value="Unassembled WGS sequence"/>
</dbReference>
<evidence type="ECO:0000256" key="3">
    <source>
        <dbReference type="ARBA" id="ARBA00022679"/>
    </source>
</evidence>
<keyword evidence="4" id="KW-0479">Metal-binding</keyword>
<comment type="catalytic activity">
    <reaction evidence="1">
        <text>S-ubiquitinyl-[E2 ubiquitin-conjugating enzyme]-L-cysteine + [acceptor protein]-L-lysine = [E2 ubiquitin-conjugating enzyme]-L-cysteine + N(6)-ubiquitinyl-[acceptor protein]-L-lysine.</text>
        <dbReference type="EC" id="2.3.2.27"/>
    </reaction>
</comment>
<dbReference type="GO" id="GO:0016567">
    <property type="term" value="P:protein ubiquitination"/>
    <property type="evidence" value="ECO:0007669"/>
    <property type="project" value="TreeGrafter"/>
</dbReference>
<dbReference type="InterPro" id="IPR013083">
    <property type="entry name" value="Znf_RING/FYVE/PHD"/>
</dbReference>
<dbReference type="Pfam" id="PF13639">
    <property type="entry name" value="zf-RING_2"/>
    <property type="match status" value="1"/>
</dbReference>
<evidence type="ECO:0000256" key="6">
    <source>
        <dbReference type="ARBA" id="ARBA00022786"/>
    </source>
</evidence>
<keyword evidence="7" id="KW-0862">Zinc</keyword>
<dbReference type="SMART" id="SM00184">
    <property type="entry name" value="RING"/>
    <property type="match status" value="1"/>
</dbReference>
<keyword evidence="5 8" id="KW-0863">Zinc-finger</keyword>
<keyword evidence="6" id="KW-0833">Ubl conjugation pathway</keyword>
<evidence type="ECO:0000313" key="11">
    <source>
        <dbReference type="Proteomes" id="UP001367508"/>
    </source>
</evidence>
<evidence type="ECO:0000256" key="4">
    <source>
        <dbReference type="ARBA" id="ARBA00022723"/>
    </source>
</evidence>
<dbReference type="InterPro" id="IPR001841">
    <property type="entry name" value="Znf_RING"/>
</dbReference>
<comment type="caution">
    <text evidence="10">The sequence shown here is derived from an EMBL/GenBank/DDBJ whole genome shotgun (WGS) entry which is preliminary data.</text>
</comment>
<dbReference type="EC" id="2.3.2.27" evidence="2"/>
<accession>A0AAN9L2G3</accession>
<dbReference type="FunFam" id="3.30.40.10:FF:000022">
    <property type="entry name" value="E3 ubiquitin-protein ligase RING1-like"/>
    <property type="match status" value="1"/>
</dbReference>
<dbReference type="AlphaFoldDB" id="A0AAN9L2G3"/>
<evidence type="ECO:0000256" key="1">
    <source>
        <dbReference type="ARBA" id="ARBA00000900"/>
    </source>
</evidence>
<evidence type="ECO:0000256" key="8">
    <source>
        <dbReference type="PROSITE-ProRule" id="PRU00175"/>
    </source>
</evidence>
<organism evidence="10 11">
    <name type="scientific">Canavalia gladiata</name>
    <name type="common">Sword bean</name>
    <name type="synonym">Dolichos gladiatus</name>
    <dbReference type="NCBI Taxonomy" id="3824"/>
    <lineage>
        <taxon>Eukaryota</taxon>
        <taxon>Viridiplantae</taxon>
        <taxon>Streptophyta</taxon>
        <taxon>Embryophyta</taxon>
        <taxon>Tracheophyta</taxon>
        <taxon>Spermatophyta</taxon>
        <taxon>Magnoliopsida</taxon>
        <taxon>eudicotyledons</taxon>
        <taxon>Gunneridae</taxon>
        <taxon>Pentapetalae</taxon>
        <taxon>rosids</taxon>
        <taxon>fabids</taxon>
        <taxon>Fabales</taxon>
        <taxon>Fabaceae</taxon>
        <taxon>Papilionoideae</taxon>
        <taxon>50 kb inversion clade</taxon>
        <taxon>NPAAA clade</taxon>
        <taxon>indigoferoid/millettioid clade</taxon>
        <taxon>Phaseoleae</taxon>
        <taxon>Canavalia</taxon>
    </lineage>
</organism>
<dbReference type="GO" id="GO:0008270">
    <property type="term" value="F:zinc ion binding"/>
    <property type="evidence" value="ECO:0007669"/>
    <property type="project" value="UniProtKB-KW"/>
</dbReference>
<evidence type="ECO:0000256" key="2">
    <source>
        <dbReference type="ARBA" id="ARBA00012483"/>
    </source>
</evidence>
<evidence type="ECO:0000256" key="7">
    <source>
        <dbReference type="ARBA" id="ARBA00022833"/>
    </source>
</evidence>
<dbReference type="SUPFAM" id="SSF57850">
    <property type="entry name" value="RING/U-box"/>
    <property type="match status" value="1"/>
</dbReference>
<dbReference type="GO" id="GO:0061630">
    <property type="term" value="F:ubiquitin protein ligase activity"/>
    <property type="evidence" value="ECO:0007669"/>
    <property type="project" value="UniProtKB-EC"/>
</dbReference>
<keyword evidence="3" id="KW-0808">Transferase</keyword>
<proteinExistence type="predicted"/>
<dbReference type="GO" id="GO:0005737">
    <property type="term" value="C:cytoplasm"/>
    <property type="evidence" value="ECO:0007669"/>
    <property type="project" value="TreeGrafter"/>
</dbReference>
<dbReference type="PANTHER" id="PTHR15710:SF116">
    <property type="entry name" value="RING_U-BOX SUPERFAMILY PROTEIN"/>
    <property type="match status" value="1"/>
</dbReference>
<keyword evidence="11" id="KW-1185">Reference proteome</keyword>
<evidence type="ECO:0000256" key="5">
    <source>
        <dbReference type="ARBA" id="ARBA00022771"/>
    </source>
</evidence>
<gene>
    <name evidence="10" type="ORF">VNO77_22363</name>
</gene>
<sequence>MSLTNRPRIVVDGVRRMRTFHYFWCLYCQRTVRVPSTNTQGSFCPYCFHRLRYELDITRPRLLMNVPNNLEPSPATQLMHNLALILDPSLRRQNNILNTTVPQWETEYEEGPNPHAWITLRFAGPTRPFRPIFPPQNLVPQPIATTPFENIFNNFNDGMIWNNRPGPPPATSSAIQALPMLKLTQAHLASDPNCPICKDDFQVDMEVRQLPCNHFYHSDCILPWLHMHNTCPVCRYELQGVANANANANVNYPFQNDNEQRLGFEDVTSSFNWIWSQFSSFRPIRRVLDWTNSYFDFQENHVRVRRGSAWWRAFFVLQLH</sequence>
<reference evidence="10 11" key="1">
    <citation type="submission" date="2024-01" db="EMBL/GenBank/DDBJ databases">
        <title>The genomes of 5 underutilized Papilionoideae crops provide insights into root nodulation and disease resistanc.</title>
        <authorList>
            <person name="Jiang F."/>
        </authorList>
    </citation>
    <scope>NUCLEOTIDE SEQUENCE [LARGE SCALE GENOMIC DNA]</scope>
    <source>
        <strain evidence="10">LVBAO_FW01</strain>
        <tissue evidence="10">Leaves</tissue>
    </source>
</reference>
<dbReference type="PROSITE" id="PS50089">
    <property type="entry name" value="ZF_RING_2"/>
    <property type="match status" value="1"/>
</dbReference>
<protein>
    <recommendedName>
        <fullName evidence="2">RING-type E3 ubiquitin transferase</fullName>
        <ecNumber evidence="2">2.3.2.27</ecNumber>
    </recommendedName>
</protein>